<gene>
    <name evidence="2" type="ORF">CSTERTH_13165</name>
</gene>
<dbReference type="Gene3D" id="3.40.50.10490">
    <property type="entry name" value="Glucose-6-phosphate isomerase like protein, domain 1"/>
    <property type="match status" value="1"/>
</dbReference>
<dbReference type="InterPro" id="IPR001347">
    <property type="entry name" value="SIS_dom"/>
</dbReference>
<protein>
    <submittedName>
        <fullName evidence="2">Sugar isomerase</fullName>
    </submittedName>
</protein>
<dbReference type="GO" id="GO:1901135">
    <property type="term" value="P:carbohydrate derivative metabolic process"/>
    <property type="evidence" value="ECO:0007669"/>
    <property type="project" value="InterPro"/>
</dbReference>
<dbReference type="InterPro" id="IPR046348">
    <property type="entry name" value="SIS_dom_sf"/>
</dbReference>
<dbReference type="Pfam" id="PF13580">
    <property type="entry name" value="SIS_2"/>
    <property type="match status" value="1"/>
</dbReference>
<feature type="domain" description="SIS" evidence="1">
    <location>
        <begin position="36"/>
        <end position="224"/>
    </location>
</feature>
<dbReference type="AlphaFoldDB" id="A0A1B1YGM1"/>
<sequence length="253" mass="27693">MIEGTVMDLYYKEVVGIIDEIRATERENILKAARLVADHVKKDKIVYVFGPGGHSNLAAMEVFFRAGGLMHISAMLNQDTMLSAGCLKSMAVERLPGYGRIIVEDYGIGEGDLLIICNAYGINSATIDAALTAKQRGATVIGVSSHRHASECPKDHPARHPSKLNLHEIVDCSVDCKVKLGDAVIELEGLPQKIGALSTFANAYVMNSIMIEAINLLVNEGINPPIWRSGNCPGGDEWNNQFLDRFRDRIRCL</sequence>
<dbReference type="RefSeq" id="WP_015360366.1">
    <property type="nucleotide sequence ID" value="NZ_CP014672.1"/>
</dbReference>
<dbReference type="EMBL" id="CP014672">
    <property type="protein sequence ID" value="ANW99908.1"/>
    <property type="molecule type" value="Genomic_DNA"/>
</dbReference>
<dbReference type="Proteomes" id="UP000092971">
    <property type="component" value="Chromosome"/>
</dbReference>
<dbReference type="NCBIfam" id="NF002805">
    <property type="entry name" value="PRK02947.1"/>
    <property type="match status" value="1"/>
</dbReference>
<dbReference type="PROSITE" id="PS51464">
    <property type="entry name" value="SIS"/>
    <property type="match status" value="1"/>
</dbReference>
<organism evidence="2 3">
    <name type="scientific">Thermoclostridium stercorarium subsp. thermolacticum DSM 2910</name>
    <dbReference type="NCBI Taxonomy" id="1121336"/>
    <lineage>
        <taxon>Bacteria</taxon>
        <taxon>Bacillati</taxon>
        <taxon>Bacillota</taxon>
        <taxon>Clostridia</taxon>
        <taxon>Eubacteriales</taxon>
        <taxon>Oscillospiraceae</taxon>
        <taxon>Thermoclostridium</taxon>
    </lineage>
</organism>
<reference evidence="2 3" key="1">
    <citation type="submission" date="2016-02" db="EMBL/GenBank/DDBJ databases">
        <title>Comparison of Clostridium stercorarium subspecies using comparative genomics and transcriptomics.</title>
        <authorList>
            <person name="Schellenberg J."/>
            <person name="Thallinger G."/>
            <person name="Levin D.B."/>
            <person name="Zhang X."/>
            <person name="Alvare G."/>
            <person name="Fristensky B."/>
            <person name="Sparling R."/>
        </authorList>
    </citation>
    <scope>NUCLEOTIDE SEQUENCE [LARGE SCALE GENOMIC DNA]</scope>
    <source>
        <strain evidence="2 3">DSM 2910</strain>
    </source>
</reference>
<evidence type="ECO:0000313" key="3">
    <source>
        <dbReference type="Proteomes" id="UP000092971"/>
    </source>
</evidence>
<dbReference type="OrthoDB" id="9762536at2"/>
<proteinExistence type="predicted"/>
<keyword evidence="2" id="KW-0413">Isomerase</keyword>
<accession>A0A1B1YGM1</accession>
<dbReference type="SUPFAM" id="SSF53697">
    <property type="entry name" value="SIS domain"/>
    <property type="match status" value="1"/>
</dbReference>
<name>A0A1B1YGM1_THEST</name>
<dbReference type="GO" id="GO:0097367">
    <property type="term" value="F:carbohydrate derivative binding"/>
    <property type="evidence" value="ECO:0007669"/>
    <property type="project" value="InterPro"/>
</dbReference>
<dbReference type="GO" id="GO:0016853">
    <property type="term" value="F:isomerase activity"/>
    <property type="evidence" value="ECO:0007669"/>
    <property type="project" value="UniProtKB-KW"/>
</dbReference>
<evidence type="ECO:0000259" key="1">
    <source>
        <dbReference type="PROSITE" id="PS51464"/>
    </source>
</evidence>
<evidence type="ECO:0000313" key="2">
    <source>
        <dbReference type="EMBL" id="ANW99908.1"/>
    </source>
</evidence>